<dbReference type="Gene3D" id="1.20.1250.20">
    <property type="entry name" value="MFS general substrate transporter like domains"/>
    <property type="match status" value="2"/>
</dbReference>
<keyword evidence="10" id="KW-1185">Reference proteome</keyword>
<accession>B4LYH8</accession>
<protein>
    <recommendedName>
        <fullName evidence="8">Major facilitator superfamily (MFS) profile domain-containing protein</fullName>
    </recommendedName>
</protein>
<dbReference type="PANTHER" id="PTHR23506">
    <property type="entry name" value="GH10249P"/>
    <property type="match status" value="1"/>
</dbReference>
<evidence type="ECO:0000256" key="5">
    <source>
        <dbReference type="ARBA" id="ARBA00023136"/>
    </source>
</evidence>
<comment type="subcellular location">
    <subcellularLocation>
        <location evidence="1">Membrane</location>
        <topology evidence="1">Multi-pass membrane protein</topology>
    </subcellularLocation>
</comment>
<dbReference type="STRING" id="7244.B4LYH8"/>
<feature type="transmembrane region" description="Helical" evidence="7">
    <location>
        <begin position="214"/>
        <end position="240"/>
    </location>
</feature>
<dbReference type="PROSITE" id="PS50850">
    <property type="entry name" value="MFS"/>
    <property type="match status" value="1"/>
</dbReference>
<feature type="transmembrane region" description="Helical" evidence="7">
    <location>
        <begin position="465"/>
        <end position="484"/>
    </location>
</feature>
<dbReference type="GO" id="GO:0005335">
    <property type="term" value="F:serotonin:sodium:chloride symporter activity"/>
    <property type="evidence" value="ECO:0007669"/>
    <property type="project" value="TreeGrafter"/>
</dbReference>
<feature type="transmembrane region" description="Helical" evidence="7">
    <location>
        <begin position="425"/>
        <end position="444"/>
    </location>
</feature>
<evidence type="ECO:0000313" key="10">
    <source>
        <dbReference type="Proteomes" id="UP000008792"/>
    </source>
</evidence>
<dbReference type="FunCoup" id="B4LYH8">
    <property type="interactions" value="2"/>
</dbReference>
<dbReference type="GO" id="GO:0043195">
    <property type="term" value="C:terminal bouton"/>
    <property type="evidence" value="ECO:0007669"/>
    <property type="project" value="TreeGrafter"/>
</dbReference>
<evidence type="ECO:0000256" key="4">
    <source>
        <dbReference type="ARBA" id="ARBA00022989"/>
    </source>
</evidence>
<gene>
    <name evidence="9" type="primary">Dvir\GJ24475</name>
    <name evidence="9" type="ORF">Dvir_GJ24475</name>
</gene>
<feature type="transmembrane region" description="Helical" evidence="7">
    <location>
        <begin position="282"/>
        <end position="306"/>
    </location>
</feature>
<feature type="transmembrane region" description="Helical" evidence="7">
    <location>
        <begin position="252"/>
        <end position="270"/>
    </location>
</feature>
<dbReference type="SUPFAM" id="SSF103473">
    <property type="entry name" value="MFS general substrate transporter"/>
    <property type="match status" value="1"/>
</dbReference>
<feature type="transmembrane region" description="Helical" evidence="7">
    <location>
        <begin position="327"/>
        <end position="353"/>
    </location>
</feature>
<dbReference type="PANTHER" id="PTHR23506:SF4">
    <property type="entry name" value="PORTABELLA"/>
    <property type="match status" value="1"/>
</dbReference>
<feature type="domain" description="Major facilitator superfamily (MFS) profile" evidence="8">
    <location>
        <begin position="109"/>
        <end position="520"/>
    </location>
</feature>
<organism evidence="9 10">
    <name type="scientific">Drosophila virilis</name>
    <name type="common">Fruit fly</name>
    <dbReference type="NCBI Taxonomy" id="7244"/>
    <lineage>
        <taxon>Eukaryota</taxon>
        <taxon>Metazoa</taxon>
        <taxon>Ecdysozoa</taxon>
        <taxon>Arthropoda</taxon>
        <taxon>Hexapoda</taxon>
        <taxon>Insecta</taxon>
        <taxon>Pterygota</taxon>
        <taxon>Neoptera</taxon>
        <taxon>Endopterygota</taxon>
        <taxon>Diptera</taxon>
        <taxon>Brachycera</taxon>
        <taxon>Muscomorpha</taxon>
        <taxon>Ephydroidea</taxon>
        <taxon>Drosophilidae</taxon>
        <taxon>Drosophila</taxon>
    </lineage>
</organism>
<dbReference type="InterPro" id="IPR020846">
    <property type="entry name" value="MFS_dom"/>
</dbReference>
<evidence type="ECO:0000256" key="1">
    <source>
        <dbReference type="ARBA" id="ARBA00004141"/>
    </source>
</evidence>
<evidence type="ECO:0000256" key="7">
    <source>
        <dbReference type="SAM" id="Phobius"/>
    </source>
</evidence>
<evidence type="ECO:0000256" key="2">
    <source>
        <dbReference type="ARBA" id="ARBA00022448"/>
    </source>
</evidence>
<dbReference type="AlphaFoldDB" id="B4LYH8"/>
<evidence type="ECO:0000256" key="3">
    <source>
        <dbReference type="ARBA" id="ARBA00022692"/>
    </source>
</evidence>
<dbReference type="KEGG" id="dvi:6630028"/>
<proteinExistence type="predicted"/>
<feature type="transmembrane region" description="Helical" evidence="7">
    <location>
        <begin position="188"/>
        <end position="208"/>
    </location>
</feature>
<dbReference type="FunFam" id="1.20.1250.20:FF:000401">
    <property type="entry name" value="Vesicular amine transporter"/>
    <property type="match status" value="1"/>
</dbReference>
<dbReference type="OrthoDB" id="5086884at2759"/>
<feature type="transmembrane region" description="Helical" evidence="7">
    <location>
        <begin position="163"/>
        <end position="181"/>
    </location>
</feature>
<dbReference type="Proteomes" id="UP000008792">
    <property type="component" value="Unassembled WGS sequence"/>
</dbReference>
<dbReference type="CDD" id="cd17384">
    <property type="entry name" value="MFS_SLC18A1_2_VAT1_2"/>
    <property type="match status" value="1"/>
</dbReference>
<evidence type="ECO:0000256" key="6">
    <source>
        <dbReference type="SAM" id="MobiDB-lite"/>
    </source>
</evidence>
<evidence type="ECO:0000259" key="8">
    <source>
        <dbReference type="PROSITE" id="PS50850"/>
    </source>
</evidence>
<sequence>MSAKSTSGQAAAKLNASARRSSTPQSNGIENRCLIAAIVYIALLLDNVLLTVIVPILPDYLASLEKPAYEGYRLEESAPSPTPMVHQLAYRNEGHTQFYMAKHPIPGKSMVNFTLLQLLTTTTMPNMPPPSNHLGGTNVTTTTKVDTNGNFNSLGLTHENGSIGLLLAMKALVQLIFNHIVGNMSSKCVYRLPIMVGTCFLLLSSLVFAVGESYWMLLLARAIQGVGSACIGVCGMSLVAQHYPEEARRSKVMGIILGSIALGVLLGYPFGSILYDMVGKSAPFVILATVIFLSLGLQLLTMDLSVQPEVLVVEQKTKWRALLECKMILAIVIAIWLSTSTMAILEPCLPIWLIQYLHPNKWQLGTVFIPDSVGYFVGTNFFGSIAYRYGQLKVSCVSLLLVGFASILIPSATTVAQLLLPHFALGLGIGVIDAALVPLLATFVDATLAQDELGETSSSTSSYGTVYAIQQTSVSLAYCLAPLIGGELAQSFGFAWLMRIVGIFNILYGPILVYLYQKYDPKRLREHQNDLLMQNSGRGSRYKQLYNSMDLE</sequence>
<keyword evidence="4 7" id="KW-1133">Transmembrane helix</keyword>
<dbReference type="GO" id="GO:0030672">
    <property type="term" value="C:synaptic vesicle membrane"/>
    <property type="evidence" value="ECO:0007669"/>
    <property type="project" value="TreeGrafter"/>
</dbReference>
<feature type="region of interest" description="Disordered" evidence="6">
    <location>
        <begin position="1"/>
        <end position="26"/>
    </location>
</feature>
<dbReference type="GO" id="GO:0015842">
    <property type="term" value="P:aminergic neurotransmitter loading into synaptic vesicle"/>
    <property type="evidence" value="ECO:0007669"/>
    <property type="project" value="TreeGrafter"/>
</dbReference>
<keyword evidence="5 7" id="KW-0472">Membrane</keyword>
<dbReference type="InterPro" id="IPR036259">
    <property type="entry name" value="MFS_trans_sf"/>
</dbReference>
<dbReference type="EMBL" id="CH940650">
    <property type="protein sequence ID" value="EDW67998.2"/>
    <property type="molecule type" value="Genomic_DNA"/>
</dbReference>
<feature type="transmembrane region" description="Helical" evidence="7">
    <location>
        <begin position="34"/>
        <end position="57"/>
    </location>
</feature>
<evidence type="ECO:0000313" key="9">
    <source>
        <dbReference type="EMBL" id="EDW67998.2"/>
    </source>
</evidence>
<dbReference type="eggNOG" id="KOG3764">
    <property type="taxonomic scope" value="Eukaryota"/>
</dbReference>
<dbReference type="Pfam" id="PF07690">
    <property type="entry name" value="MFS_1"/>
    <property type="match status" value="1"/>
</dbReference>
<dbReference type="InterPro" id="IPR011701">
    <property type="entry name" value="MFS"/>
</dbReference>
<reference evidence="9 10" key="1">
    <citation type="journal article" date="2007" name="Nature">
        <title>Evolution of genes and genomes on the Drosophila phylogeny.</title>
        <authorList>
            <consortium name="Drosophila 12 Genomes Consortium"/>
            <person name="Clark A.G."/>
            <person name="Eisen M.B."/>
            <person name="Smith D.R."/>
            <person name="Bergman C.M."/>
            <person name="Oliver B."/>
            <person name="Markow T.A."/>
            <person name="Kaufman T.C."/>
            <person name="Kellis M."/>
            <person name="Gelbart W."/>
            <person name="Iyer V.N."/>
            <person name="Pollard D.A."/>
            <person name="Sackton T.B."/>
            <person name="Larracuente A.M."/>
            <person name="Singh N.D."/>
            <person name="Abad J.P."/>
            <person name="Abt D.N."/>
            <person name="Adryan B."/>
            <person name="Aguade M."/>
            <person name="Akashi H."/>
            <person name="Anderson W.W."/>
            <person name="Aquadro C.F."/>
            <person name="Ardell D.H."/>
            <person name="Arguello R."/>
            <person name="Artieri C.G."/>
            <person name="Barbash D.A."/>
            <person name="Barker D."/>
            <person name="Barsanti P."/>
            <person name="Batterham P."/>
            <person name="Batzoglou S."/>
            <person name="Begun D."/>
            <person name="Bhutkar A."/>
            <person name="Blanco E."/>
            <person name="Bosak S.A."/>
            <person name="Bradley R.K."/>
            <person name="Brand A.D."/>
            <person name="Brent M.R."/>
            <person name="Brooks A.N."/>
            <person name="Brown R.H."/>
            <person name="Butlin R.K."/>
            <person name="Caggese C."/>
            <person name="Calvi B.R."/>
            <person name="Bernardo de Carvalho A."/>
            <person name="Caspi A."/>
            <person name="Castrezana S."/>
            <person name="Celniker S.E."/>
            <person name="Chang J.L."/>
            <person name="Chapple C."/>
            <person name="Chatterji S."/>
            <person name="Chinwalla A."/>
            <person name="Civetta A."/>
            <person name="Clifton S.W."/>
            <person name="Comeron J.M."/>
            <person name="Costello J.C."/>
            <person name="Coyne J.A."/>
            <person name="Daub J."/>
            <person name="David R.G."/>
            <person name="Delcher A.L."/>
            <person name="Delehaunty K."/>
            <person name="Do C.B."/>
            <person name="Ebling H."/>
            <person name="Edwards K."/>
            <person name="Eickbush T."/>
            <person name="Evans J.D."/>
            <person name="Filipski A."/>
            <person name="Findeiss S."/>
            <person name="Freyhult E."/>
            <person name="Fulton L."/>
            <person name="Fulton R."/>
            <person name="Garcia A.C."/>
            <person name="Gardiner A."/>
            <person name="Garfield D.A."/>
            <person name="Garvin B.E."/>
            <person name="Gibson G."/>
            <person name="Gilbert D."/>
            <person name="Gnerre S."/>
            <person name="Godfrey J."/>
            <person name="Good R."/>
            <person name="Gotea V."/>
            <person name="Gravely B."/>
            <person name="Greenberg A.J."/>
            <person name="Griffiths-Jones S."/>
            <person name="Gross S."/>
            <person name="Guigo R."/>
            <person name="Gustafson E.A."/>
            <person name="Haerty W."/>
            <person name="Hahn M.W."/>
            <person name="Halligan D.L."/>
            <person name="Halpern A.L."/>
            <person name="Halter G.M."/>
            <person name="Han M.V."/>
            <person name="Heger A."/>
            <person name="Hillier L."/>
            <person name="Hinrichs A.S."/>
            <person name="Holmes I."/>
            <person name="Hoskins R.A."/>
            <person name="Hubisz M.J."/>
            <person name="Hultmark D."/>
            <person name="Huntley M.A."/>
            <person name="Jaffe D.B."/>
            <person name="Jagadeeshan S."/>
            <person name="Jeck W.R."/>
            <person name="Johnson J."/>
            <person name="Jones C.D."/>
            <person name="Jordan W.C."/>
            <person name="Karpen G.H."/>
            <person name="Kataoka E."/>
            <person name="Keightley P.D."/>
            <person name="Kheradpour P."/>
            <person name="Kirkness E.F."/>
            <person name="Koerich L.B."/>
            <person name="Kristiansen K."/>
            <person name="Kudrna D."/>
            <person name="Kulathinal R.J."/>
            <person name="Kumar S."/>
            <person name="Kwok R."/>
            <person name="Lander E."/>
            <person name="Langley C.H."/>
            <person name="Lapoint R."/>
            <person name="Lazzaro B.P."/>
            <person name="Lee S.J."/>
            <person name="Levesque L."/>
            <person name="Li R."/>
            <person name="Lin C.F."/>
            <person name="Lin M.F."/>
            <person name="Lindblad-Toh K."/>
            <person name="Llopart A."/>
            <person name="Long M."/>
            <person name="Low L."/>
            <person name="Lozovsky E."/>
            <person name="Lu J."/>
            <person name="Luo M."/>
            <person name="Machado C.A."/>
            <person name="Makalowski W."/>
            <person name="Marzo M."/>
            <person name="Matsuda M."/>
            <person name="Matzkin L."/>
            <person name="McAllister B."/>
            <person name="McBride C.S."/>
            <person name="McKernan B."/>
            <person name="McKernan K."/>
            <person name="Mendez-Lago M."/>
            <person name="Minx P."/>
            <person name="Mollenhauer M.U."/>
            <person name="Montooth K."/>
            <person name="Mount S.M."/>
            <person name="Mu X."/>
            <person name="Myers E."/>
            <person name="Negre B."/>
            <person name="Newfeld S."/>
            <person name="Nielsen R."/>
            <person name="Noor M.A."/>
            <person name="O'Grady P."/>
            <person name="Pachter L."/>
            <person name="Papaceit M."/>
            <person name="Parisi M.J."/>
            <person name="Parisi M."/>
            <person name="Parts L."/>
            <person name="Pedersen J.S."/>
            <person name="Pesole G."/>
            <person name="Phillippy A.M."/>
            <person name="Ponting C.P."/>
            <person name="Pop M."/>
            <person name="Porcelli D."/>
            <person name="Powell J.R."/>
            <person name="Prohaska S."/>
            <person name="Pruitt K."/>
            <person name="Puig M."/>
            <person name="Quesneville H."/>
            <person name="Ram K.R."/>
            <person name="Rand D."/>
            <person name="Rasmussen M.D."/>
            <person name="Reed L.K."/>
            <person name="Reenan R."/>
            <person name="Reily A."/>
            <person name="Remington K.A."/>
            <person name="Rieger T.T."/>
            <person name="Ritchie M.G."/>
            <person name="Robin C."/>
            <person name="Rogers Y.H."/>
            <person name="Rohde C."/>
            <person name="Rozas J."/>
            <person name="Rubenfield M.J."/>
            <person name="Ruiz A."/>
            <person name="Russo S."/>
            <person name="Salzberg S.L."/>
            <person name="Sanchez-Gracia A."/>
            <person name="Saranga D.J."/>
            <person name="Sato H."/>
            <person name="Schaeffer S.W."/>
            <person name="Schatz M.C."/>
            <person name="Schlenke T."/>
            <person name="Schwartz R."/>
            <person name="Segarra C."/>
            <person name="Singh R.S."/>
            <person name="Sirot L."/>
            <person name="Sirota M."/>
            <person name="Sisneros N.B."/>
            <person name="Smith C.D."/>
            <person name="Smith T.F."/>
            <person name="Spieth J."/>
            <person name="Stage D.E."/>
            <person name="Stark A."/>
            <person name="Stephan W."/>
            <person name="Strausberg R.L."/>
            <person name="Strempel S."/>
            <person name="Sturgill D."/>
            <person name="Sutton G."/>
            <person name="Sutton G.G."/>
            <person name="Tao W."/>
            <person name="Teichmann S."/>
            <person name="Tobari Y.N."/>
            <person name="Tomimura Y."/>
            <person name="Tsolas J.M."/>
            <person name="Valente V.L."/>
            <person name="Venter E."/>
            <person name="Venter J.C."/>
            <person name="Vicario S."/>
            <person name="Vieira F.G."/>
            <person name="Vilella A.J."/>
            <person name="Villasante A."/>
            <person name="Walenz B."/>
            <person name="Wang J."/>
            <person name="Wasserman M."/>
            <person name="Watts T."/>
            <person name="Wilson D."/>
            <person name="Wilson R.K."/>
            <person name="Wing R.A."/>
            <person name="Wolfner M.F."/>
            <person name="Wong A."/>
            <person name="Wong G.K."/>
            <person name="Wu C.I."/>
            <person name="Wu G."/>
            <person name="Yamamoto D."/>
            <person name="Yang H.P."/>
            <person name="Yang S.P."/>
            <person name="Yorke J.A."/>
            <person name="Yoshida K."/>
            <person name="Zdobnov E."/>
            <person name="Zhang P."/>
            <person name="Zhang Y."/>
            <person name="Zimin A.V."/>
            <person name="Baldwin J."/>
            <person name="Abdouelleil A."/>
            <person name="Abdulkadir J."/>
            <person name="Abebe A."/>
            <person name="Abera B."/>
            <person name="Abreu J."/>
            <person name="Acer S.C."/>
            <person name="Aftuck L."/>
            <person name="Alexander A."/>
            <person name="An P."/>
            <person name="Anderson E."/>
            <person name="Anderson S."/>
            <person name="Arachi H."/>
            <person name="Azer M."/>
            <person name="Bachantsang P."/>
            <person name="Barry A."/>
            <person name="Bayul T."/>
            <person name="Berlin A."/>
            <person name="Bessette D."/>
            <person name="Bloom T."/>
            <person name="Blye J."/>
            <person name="Boguslavskiy L."/>
            <person name="Bonnet C."/>
            <person name="Boukhgalter B."/>
            <person name="Bourzgui I."/>
            <person name="Brown A."/>
            <person name="Cahill P."/>
            <person name="Channer S."/>
            <person name="Cheshatsang Y."/>
            <person name="Chuda L."/>
            <person name="Citroen M."/>
            <person name="Collymore A."/>
            <person name="Cooke P."/>
            <person name="Costello M."/>
            <person name="D'Aco K."/>
            <person name="Daza R."/>
            <person name="De Haan G."/>
            <person name="DeGray S."/>
            <person name="DeMaso C."/>
            <person name="Dhargay N."/>
            <person name="Dooley K."/>
            <person name="Dooley E."/>
            <person name="Doricent M."/>
            <person name="Dorje P."/>
            <person name="Dorjee K."/>
            <person name="Dupes A."/>
            <person name="Elong R."/>
            <person name="Falk J."/>
            <person name="Farina A."/>
            <person name="Faro S."/>
            <person name="Ferguson D."/>
            <person name="Fisher S."/>
            <person name="Foley C.D."/>
            <person name="Franke A."/>
            <person name="Friedrich D."/>
            <person name="Gadbois L."/>
            <person name="Gearin G."/>
            <person name="Gearin C.R."/>
            <person name="Giannoukos G."/>
            <person name="Goode T."/>
            <person name="Graham J."/>
            <person name="Grandbois E."/>
            <person name="Grewal S."/>
            <person name="Gyaltsen K."/>
            <person name="Hafez N."/>
            <person name="Hagos B."/>
            <person name="Hall J."/>
            <person name="Henson C."/>
            <person name="Hollinger A."/>
            <person name="Honan T."/>
            <person name="Huard M.D."/>
            <person name="Hughes L."/>
            <person name="Hurhula B."/>
            <person name="Husby M.E."/>
            <person name="Kamat A."/>
            <person name="Kanga B."/>
            <person name="Kashin S."/>
            <person name="Khazanovich D."/>
            <person name="Kisner P."/>
            <person name="Lance K."/>
            <person name="Lara M."/>
            <person name="Lee W."/>
            <person name="Lennon N."/>
            <person name="Letendre F."/>
            <person name="LeVine R."/>
            <person name="Lipovsky A."/>
            <person name="Liu X."/>
            <person name="Liu J."/>
            <person name="Liu S."/>
            <person name="Lokyitsang T."/>
            <person name="Lokyitsang Y."/>
            <person name="Lubonja R."/>
            <person name="Lui A."/>
            <person name="MacDonald P."/>
            <person name="Magnisalis V."/>
            <person name="Maru K."/>
            <person name="Matthews C."/>
            <person name="McCusker W."/>
            <person name="McDonough S."/>
            <person name="Mehta T."/>
            <person name="Meldrim J."/>
            <person name="Meneus L."/>
            <person name="Mihai O."/>
            <person name="Mihalev A."/>
            <person name="Mihova T."/>
            <person name="Mittelman R."/>
            <person name="Mlenga V."/>
            <person name="Montmayeur A."/>
            <person name="Mulrain L."/>
            <person name="Navidi A."/>
            <person name="Naylor J."/>
            <person name="Negash T."/>
            <person name="Nguyen T."/>
            <person name="Nguyen N."/>
            <person name="Nicol R."/>
            <person name="Norbu C."/>
            <person name="Norbu N."/>
            <person name="Novod N."/>
            <person name="O'Neill B."/>
            <person name="Osman S."/>
            <person name="Markiewicz E."/>
            <person name="Oyono O.L."/>
            <person name="Patti C."/>
            <person name="Phunkhang P."/>
            <person name="Pierre F."/>
            <person name="Priest M."/>
            <person name="Raghuraman S."/>
            <person name="Rege F."/>
            <person name="Reyes R."/>
            <person name="Rise C."/>
            <person name="Rogov P."/>
            <person name="Ross K."/>
            <person name="Ryan E."/>
            <person name="Settipalli S."/>
            <person name="Shea T."/>
            <person name="Sherpa N."/>
            <person name="Shi L."/>
            <person name="Shih D."/>
            <person name="Sparrow T."/>
            <person name="Spaulding J."/>
            <person name="Stalker J."/>
            <person name="Stange-Thomann N."/>
            <person name="Stavropoulos S."/>
            <person name="Stone C."/>
            <person name="Strader C."/>
            <person name="Tesfaye S."/>
            <person name="Thomson T."/>
            <person name="Thoulutsang Y."/>
            <person name="Thoulutsang D."/>
            <person name="Topham K."/>
            <person name="Topping I."/>
            <person name="Tsamla T."/>
            <person name="Vassiliev H."/>
            <person name="Vo A."/>
            <person name="Wangchuk T."/>
            <person name="Wangdi T."/>
            <person name="Weiand M."/>
            <person name="Wilkinson J."/>
            <person name="Wilson A."/>
            <person name="Yadav S."/>
            <person name="Young G."/>
            <person name="Yu Q."/>
            <person name="Zembek L."/>
            <person name="Zhong D."/>
            <person name="Zimmer A."/>
            <person name="Zwirko Z."/>
            <person name="Jaffe D.B."/>
            <person name="Alvarez P."/>
            <person name="Brockman W."/>
            <person name="Butler J."/>
            <person name="Chin C."/>
            <person name="Gnerre S."/>
            <person name="Grabherr M."/>
            <person name="Kleber M."/>
            <person name="Mauceli E."/>
            <person name="MacCallum I."/>
        </authorList>
    </citation>
    <scope>NUCLEOTIDE SEQUENCE [LARGE SCALE GENOMIC DNA]</scope>
    <source>
        <strain evidence="10">Tucson 15010-1051.87</strain>
    </source>
</reference>
<keyword evidence="3 7" id="KW-0812">Transmembrane</keyword>
<feature type="transmembrane region" description="Helical" evidence="7">
    <location>
        <begin position="496"/>
        <end position="516"/>
    </location>
</feature>
<feature type="transmembrane region" description="Helical" evidence="7">
    <location>
        <begin position="397"/>
        <end position="419"/>
    </location>
</feature>
<feature type="transmembrane region" description="Helical" evidence="7">
    <location>
        <begin position="373"/>
        <end position="390"/>
    </location>
</feature>
<dbReference type="FunFam" id="1.20.1250.20:FF:000793">
    <property type="entry name" value="GG12415"/>
    <property type="match status" value="1"/>
</dbReference>
<dbReference type="InterPro" id="IPR050930">
    <property type="entry name" value="MFS_Vesicular_Transporter"/>
</dbReference>
<dbReference type="HOGENOM" id="CLU_001265_10_9_1"/>
<dbReference type="InParanoid" id="B4LYH8"/>
<keyword evidence="2" id="KW-0813">Transport</keyword>
<name>B4LYH8_DROVI</name>